<dbReference type="EMBL" id="FPKU01000002">
    <property type="protein sequence ID" value="SFZ85400.1"/>
    <property type="molecule type" value="Genomic_DNA"/>
</dbReference>
<evidence type="ECO:0000313" key="8">
    <source>
        <dbReference type="Proteomes" id="UP000183447"/>
    </source>
</evidence>
<feature type="binding site" evidence="3">
    <location>
        <position position="246"/>
    </location>
    <ligand>
        <name>Mg(2+)</name>
        <dbReference type="ChEBI" id="CHEBI:18420"/>
        <label>1</label>
    </ligand>
</feature>
<sequence>MRSSIKTSETPPLRIATIGLGHGHGSLGITFCPGKKQSDSVSGPWDRDLDADLDIIVAWNAAAVLTLLEPFELDELQVPHLGQRVTQRDIDWFHLPIVDVSVPDEAFEEAWLSVGEALRTKLRNGLNVLVHCKGGLGRAGTIVARLLVELGVDPQSAIELVRSVRPGAIETRQQEDHVLSTVRVPPVSQNTHAHRDRAVGALIGLAVGDAIGTTLEFAPRDDHAPPLTDMVGGGPFGLAVGQWTDDTAMAWALADSLASTETFKPHDLADRFVSWWRQGRYSSTGQCFDIGLTTRSALHHHERTGDPFSGPTDPSTAGNGSLMRVSPVAIRYWNSAGVMAQVAADQSRVTHGAPEAIEACILFCEILADAIAGKPKSEVLRSRTGTYTTKVSEIASGSWTSKRRSEIRGTGYVLDALEASLWCVDQTTTFESAVLMAANLREDADTTAAITGQLSGALYGNSAIPLRWRNSISKSRELHLIADRLFSKSIRG</sequence>
<dbReference type="RefSeq" id="WP_210185470.1">
    <property type="nucleotide sequence ID" value="NZ_FPKU01000002.1"/>
</dbReference>
<dbReference type="Proteomes" id="UP000183447">
    <property type="component" value="Unassembled WGS sequence"/>
</dbReference>
<dbReference type="GO" id="GO:0004725">
    <property type="term" value="F:protein tyrosine phosphatase activity"/>
    <property type="evidence" value="ECO:0007669"/>
    <property type="project" value="UniProtKB-EC"/>
</dbReference>
<feature type="domain" description="Tyrosine specific protein phosphatases" evidence="5">
    <location>
        <begin position="109"/>
        <end position="176"/>
    </location>
</feature>
<dbReference type="AlphaFoldDB" id="A0A1K2HZ88"/>
<dbReference type="InterPro" id="IPR029021">
    <property type="entry name" value="Prot-tyrosine_phosphatase-like"/>
</dbReference>
<feature type="binding site" evidence="3">
    <location>
        <position position="245"/>
    </location>
    <ligand>
        <name>Mg(2+)</name>
        <dbReference type="ChEBI" id="CHEBI:18420"/>
        <label>1</label>
    </ligand>
</feature>
<keyword evidence="3" id="KW-0460">Magnesium</keyword>
<dbReference type="PANTHER" id="PTHR16222:SF12">
    <property type="entry name" value="ADP-RIBOSYLGLYCOHYDROLASE-RELATED"/>
    <property type="match status" value="1"/>
</dbReference>
<evidence type="ECO:0000256" key="4">
    <source>
        <dbReference type="SAM" id="MobiDB-lite"/>
    </source>
</evidence>
<protein>
    <recommendedName>
        <fullName evidence="1">protein-tyrosine-phosphatase</fullName>
        <ecNumber evidence="1">3.1.3.48</ecNumber>
    </recommendedName>
</protein>
<accession>A0A1K2HZ88</accession>
<dbReference type="SUPFAM" id="SSF101478">
    <property type="entry name" value="ADP-ribosylglycohydrolase"/>
    <property type="match status" value="1"/>
</dbReference>
<evidence type="ECO:0000313" key="7">
    <source>
        <dbReference type="EMBL" id="SFZ85400.1"/>
    </source>
</evidence>
<evidence type="ECO:0000256" key="2">
    <source>
        <dbReference type="ARBA" id="ARBA00022801"/>
    </source>
</evidence>
<dbReference type="GO" id="GO:0046872">
    <property type="term" value="F:metal ion binding"/>
    <property type="evidence" value="ECO:0007669"/>
    <property type="project" value="UniProtKB-KW"/>
</dbReference>
<dbReference type="SUPFAM" id="SSF52799">
    <property type="entry name" value="(Phosphotyrosine protein) phosphatases II"/>
    <property type="match status" value="1"/>
</dbReference>
<feature type="domain" description="Rhodanese" evidence="6">
    <location>
        <begin position="94"/>
        <end position="180"/>
    </location>
</feature>
<organism evidence="7 8">
    <name type="scientific">Devosia enhydra</name>
    <dbReference type="NCBI Taxonomy" id="665118"/>
    <lineage>
        <taxon>Bacteria</taxon>
        <taxon>Pseudomonadati</taxon>
        <taxon>Pseudomonadota</taxon>
        <taxon>Alphaproteobacteria</taxon>
        <taxon>Hyphomicrobiales</taxon>
        <taxon>Devosiaceae</taxon>
        <taxon>Devosia</taxon>
    </lineage>
</organism>
<dbReference type="PROSITE" id="PS50056">
    <property type="entry name" value="TYR_PHOSPHATASE_2"/>
    <property type="match status" value="1"/>
</dbReference>
<dbReference type="PANTHER" id="PTHR16222">
    <property type="entry name" value="ADP-RIBOSYLGLYCOHYDROLASE"/>
    <property type="match status" value="1"/>
</dbReference>
<dbReference type="Gene3D" id="3.90.190.10">
    <property type="entry name" value="Protein tyrosine phosphatase superfamily"/>
    <property type="match status" value="1"/>
</dbReference>
<keyword evidence="2 7" id="KW-0378">Hydrolase</keyword>
<dbReference type="InterPro" id="IPR050792">
    <property type="entry name" value="ADP-ribosylglycohydrolase"/>
</dbReference>
<evidence type="ECO:0000259" key="5">
    <source>
        <dbReference type="PROSITE" id="PS50056"/>
    </source>
</evidence>
<feature type="binding site" evidence="3">
    <location>
        <position position="244"/>
    </location>
    <ligand>
        <name>Mg(2+)</name>
        <dbReference type="ChEBI" id="CHEBI:18420"/>
        <label>1</label>
    </ligand>
</feature>
<name>A0A1K2HZ88_9HYPH</name>
<dbReference type="InterPro" id="IPR005502">
    <property type="entry name" value="Ribosyl_crysJ1"/>
</dbReference>
<evidence type="ECO:0000256" key="1">
    <source>
        <dbReference type="ARBA" id="ARBA00013064"/>
    </source>
</evidence>
<dbReference type="InterPro" id="IPR001763">
    <property type="entry name" value="Rhodanese-like_dom"/>
</dbReference>
<keyword evidence="3" id="KW-0479">Metal-binding</keyword>
<feature type="binding site" evidence="3">
    <location>
        <position position="445"/>
    </location>
    <ligand>
        <name>Mg(2+)</name>
        <dbReference type="ChEBI" id="CHEBI:18420"/>
        <label>1</label>
    </ligand>
</feature>
<dbReference type="InterPro" id="IPR057023">
    <property type="entry name" value="PTP-SAK"/>
</dbReference>
<dbReference type="SMART" id="SM00404">
    <property type="entry name" value="PTPc_motif"/>
    <property type="match status" value="1"/>
</dbReference>
<dbReference type="InterPro" id="IPR003595">
    <property type="entry name" value="Tyr_Pase_cat"/>
</dbReference>
<gene>
    <name evidence="7" type="ORF">SAMN02983003_2563</name>
</gene>
<dbReference type="InterPro" id="IPR036705">
    <property type="entry name" value="Ribosyl_crysJ1_sf"/>
</dbReference>
<evidence type="ECO:0000256" key="3">
    <source>
        <dbReference type="PIRSR" id="PIRSR605502-1"/>
    </source>
</evidence>
<dbReference type="InterPro" id="IPR000387">
    <property type="entry name" value="Tyr_Pase_dom"/>
</dbReference>
<dbReference type="Pfam" id="PF22784">
    <property type="entry name" value="PTP-SAK"/>
    <property type="match status" value="1"/>
</dbReference>
<dbReference type="CDD" id="cd14505">
    <property type="entry name" value="CDKN3-like"/>
    <property type="match status" value="1"/>
</dbReference>
<evidence type="ECO:0000259" key="6">
    <source>
        <dbReference type="PROSITE" id="PS50206"/>
    </source>
</evidence>
<proteinExistence type="predicted"/>
<feature type="region of interest" description="Disordered" evidence="4">
    <location>
        <begin position="301"/>
        <end position="320"/>
    </location>
</feature>
<feature type="binding site" evidence="3">
    <location>
        <position position="446"/>
    </location>
    <ligand>
        <name>Mg(2+)</name>
        <dbReference type="ChEBI" id="CHEBI:18420"/>
        <label>1</label>
    </ligand>
</feature>
<comment type="cofactor">
    <cofactor evidence="3">
        <name>Mg(2+)</name>
        <dbReference type="ChEBI" id="CHEBI:18420"/>
    </cofactor>
    <text evidence="3">Binds 2 magnesium ions per subunit.</text>
</comment>
<reference evidence="7 8" key="1">
    <citation type="submission" date="2016-11" db="EMBL/GenBank/DDBJ databases">
        <authorList>
            <person name="Jaros S."/>
            <person name="Januszkiewicz K."/>
            <person name="Wedrychowicz H."/>
        </authorList>
    </citation>
    <scope>NUCLEOTIDE SEQUENCE [LARGE SCALE GENOMIC DNA]</scope>
    <source>
        <strain evidence="7 8">ATCC 23634</strain>
    </source>
</reference>
<dbReference type="Gene3D" id="1.10.4080.10">
    <property type="entry name" value="ADP-ribosylation/Crystallin J1"/>
    <property type="match status" value="1"/>
</dbReference>
<dbReference type="FunFam" id="3.90.190.10:FF:000157">
    <property type="entry name" value="Protein-tyrosine phosphatase"/>
    <property type="match status" value="1"/>
</dbReference>
<keyword evidence="8" id="KW-1185">Reference proteome</keyword>
<feature type="binding site" evidence="3">
    <location>
        <position position="443"/>
    </location>
    <ligand>
        <name>Mg(2+)</name>
        <dbReference type="ChEBI" id="CHEBI:18420"/>
        <label>1</label>
    </ligand>
</feature>
<dbReference type="STRING" id="665118.SAMN02983003_2563"/>
<dbReference type="EC" id="3.1.3.48" evidence="1"/>
<dbReference type="Pfam" id="PF03747">
    <property type="entry name" value="ADP_ribosyl_GH"/>
    <property type="match status" value="1"/>
</dbReference>
<dbReference type="PROSITE" id="PS50206">
    <property type="entry name" value="RHODANESE_3"/>
    <property type="match status" value="1"/>
</dbReference>